<proteinExistence type="predicted"/>
<dbReference type="OMA" id="HICAYML"/>
<reference evidence="3 4" key="1">
    <citation type="journal article" date="2018" name="Science">
        <title>The opium poppy genome and morphinan production.</title>
        <authorList>
            <person name="Guo L."/>
            <person name="Winzer T."/>
            <person name="Yang X."/>
            <person name="Li Y."/>
            <person name="Ning Z."/>
            <person name="He Z."/>
            <person name="Teodor R."/>
            <person name="Lu Y."/>
            <person name="Bowser T.A."/>
            <person name="Graham I.A."/>
            <person name="Ye K."/>
        </authorList>
    </citation>
    <scope>NUCLEOTIDE SEQUENCE [LARGE SCALE GENOMIC DNA]</scope>
    <source>
        <strain evidence="4">cv. HN1</strain>
        <tissue evidence="3">Leaves</tissue>
    </source>
</reference>
<dbReference type="Gramene" id="RZC47888">
    <property type="protein sequence ID" value="RZC47888"/>
    <property type="gene ID" value="C5167_040849"/>
</dbReference>
<evidence type="ECO:0000259" key="2">
    <source>
        <dbReference type="Pfam" id="PF10536"/>
    </source>
</evidence>
<organism evidence="3 4">
    <name type="scientific">Papaver somniferum</name>
    <name type="common">Opium poppy</name>
    <dbReference type="NCBI Taxonomy" id="3469"/>
    <lineage>
        <taxon>Eukaryota</taxon>
        <taxon>Viridiplantae</taxon>
        <taxon>Streptophyta</taxon>
        <taxon>Embryophyta</taxon>
        <taxon>Tracheophyta</taxon>
        <taxon>Spermatophyta</taxon>
        <taxon>Magnoliopsida</taxon>
        <taxon>Ranunculales</taxon>
        <taxon>Papaveraceae</taxon>
        <taxon>Papaveroideae</taxon>
        <taxon>Papaver</taxon>
    </lineage>
</organism>
<feature type="domain" description="Aminotransferase-like plant mobile" evidence="2">
    <location>
        <begin position="54"/>
        <end position="343"/>
    </location>
</feature>
<evidence type="ECO:0000256" key="1">
    <source>
        <dbReference type="SAM" id="MobiDB-lite"/>
    </source>
</evidence>
<dbReference type="Pfam" id="PF10536">
    <property type="entry name" value="PMD"/>
    <property type="match status" value="1"/>
</dbReference>
<evidence type="ECO:0000313" key="3">
    <source>
        <dbReference type="EMBL" id="RZC47888.1"/>
    </source>
</evidence>
<feature type="non-terminal residue" evidence="3">
    <location>
        <position position="537"/>
    </location>
</feature>
<dbReference type="GO" id="GO:0010073">
    <property type="term" value="P:meristem maintenance"/>
    <property type="evidence" value="ECO:0007669"/>
    <property type="project" value="InterPro"/>
</dbReference>
<evidence type="ECO:0000313" key="4">
    <source>
        <dbReference type="Proteomes" id="UP000316621"/>
    </source>
</evidence>
<dbReference type="InterPro" id="IPR044824">
    <property type="entry name" value="MAIN-like"/>
</dbReference>
<accession>A0A4Y7IKB5</accession>
<dbReference type="AlphaFoldDB" id="A0A4Y7IKB5"/>
<gene>
    <name evidence="3" type="ORF">C5167_040849</name>
</gene>
<dbReference type="Proteomes" id="UP000316621">
    <property type="component" value="Chromosome 1"/>
</dbReference>
<keyword evidence="4" id="KW-1185">Reference proteome</keyword>
<dbReference type="EMBL" id="CM010715">
    <property type="protein sequence ID" value="RZC47888.1"/>
    <property type="molecule type" value="Genomic_DNA"/>
</dbReference>
<feature type="region of interest" description="Disordered" evidence="1">
    <location>
        <begin position="431"/>
        <end position="450"/>
    </location>
</feature>
<feature type="region of interest" description="Disordered" evidence="1">
    <location>
        <begin position="399"/>
        <end position="419"/>
    </location>
</feature>
<name>A0A4Y7IKB5_PAPSO</name>
<protein>
    <recommendedName>
        <fullName evidence="2">Aminotransferase-like plant mobile domain-containing protein</fullName>
    </recommendedName>
</protein>
<dbReference type="PANTHER" id="PTHR46033:SF17">
    <property type="entry name" value="AMINOTRANSFERASE-LIKE PLANT MOBILE DOMAIN-CONTAINING PROTEIN"/>
    <property type="match status" value="1"/>
</dbReference>
<sequence>MVTYKIDSTTEYINNIDDWKPSKAVLHYVKGMGLEFLHQENDRGLKFPIHRSFQLLNELLWFYNKEDKVFFFNDIKLSYGLQDVFYLTGLPINGKRVSGEVFDAREQFERIFGYKPLKGDAIMDVNGNINLSALKKLYRNIGNDSVELTEEVRQHICAYMLYHLHCFVVPELDGKASTRYLPLLSDVTNIHQYAWGAASLANLHAELACIQEKQFKAHGNPKKPDELQFRSQLYPLLLFFFEHIPKLLTVVAINKPEWSLPMKFPLMAEWSHIMLKSFLKHGLDFAEILENLWYGMPYQRLENNFIPSDYRELGKFAATRTILHFFEKCSYHRPDLAPKQFGIINVDETKLKDMIEIHTCSRKGPRVKNFLDYTANNCNYPAMGLVWEERMHSDLRHQSPMEAENEEDEDQGTAQSTDNVDRVWNDSMELENEQDNPVESELGNEQGLNGIRMPERSCQSLVGAENADQDDDDDYDGNLILDNPESTIWVWKTGQTKEEVILLTDAISQVFPMDAVCNVNGKLFRILQLFRVQVGLI</sequence>
<dbReference type="InterPro" id="IPR019557">
    <property type="entry name" value="AminoTfrase-like_pln_mobile"/>
</dbReference>
<dbReference type="PANTHER" id="PTHR46033">
    <property type="entry name" value="PROTEIN MAIN-LIKE 2"/>
    <property type="match status" value="1"/>
</dbReference>